<comment type="caution">
    <text evidence="3">The sequence shown here is derived from an EMBL/GenBank/DDBJ whole genome shotgun (WGS) entry which is preliminary data.</text>
</comment>
<dbReference type="EMBL" id="MPIN01000001">
    <property type="protein sequence ID" value="OJH42679.1"/>
    <property type="molecule type" value="Genomic_DNA"/>
</dbReference>
<dbReference type="InterPro" id="IPR011008">
    <property type="entry name" value="Dimeric_a/b-barrel"/>
</dbReference>
<evidence type="ECO:0000259" key="2">
    <source>
        <dbReference type="Pfam" id="PF03795"/>
    </source>
</evidence>
<protein>
    <recommendedName>
        <fullName evidence="2">YCII-related domain-containing protein</fullName>
    </recommendedName>
</protein>
<dbReference type="InterPro" id="IPR005545">
    <property type="entry name" value="YCII"/>
</dbReference>
<accession>A0A1L9BKC4</accession>
<dbReference type="Gene3D" id="3.30.70.1060">
    <property type="entry name" value="Dimeric alpha+beta barrel"/>
    <property type="match status" value="1"/>
</dbReference>
<dbReference type="Pfam" id="PF03795">
    <property type="entry name" value="YCII"/>
    <property type="match status" value="1"/>
</dbReference>
<reference evidence="3 4" key="2">
    <citation type="submission" date="2016-12" db="EMBL/GenBank/DDBJ databases">
        <title>Draft Genome Sequence of Cystobacter ferrugineus Strain Cbfe23.</title>
        <authorList>
            <person name="Akbar S."/>
            <person name="Dowd S.E."/>
            <person name="Stevens D.C."/>
        </authorList>
    </citation>
    <scope>NUCLEOTIDE SEQUENCE [LARGE SCALE GENOMIC DNA]</scope>
    <source>
        <strain evidence="3 4">Cbfe23</strain>
    </source>
</reference>
<dbReference type="RefSeq" id="WP_071896777.1">
    <property type="nucleotide sequence ID" value="NZ_MPIN01000001.1"/>
</dbReference>
<organism evidence="3 4">
    <name type="scientific">Cystobacter ferrugineus</name>
    <dbReference type="NCBI Taxonomy" id="83449"/>
    <lineage>
        <taxon>Bacteria</taxon>
        <taxon>Pseudomonadati</taxon>
        <taxon>Myxococcota</taxon>
        <taxon>Myxococcia</taxon>
        <taxon>Myxococcales</taxon>
        <taxon>Cystobacterineae</taxon>
        <taxon>Archangiaceae</taxon>
        <taxon>Cystobacter</taxon>
    </lineage>
</organism>
<proteinExistence type="inferred from homology"/>
<gene>
    <name evidence="3" type="ORF">BON30_05725</name>
</gene>
<dbReference type="SUPFAM" id="SSF54909">
    <property type="entry name" value="Dimeric alpha+beta barrel"/>
    <property type="match status" value="1"/>
</dbReference>
<keyword evidence="4" id="KW-1185">Reference proteome</keyword>
<evidence type="ECO:0000313" key="3">
    <source>
        <dbReference type="EMBL" id="OJH42679.1"/>
    </source>
</evidence>
<evidence type="ECO:0000313" key="4">
    <source>
        <dbReference type="Proteomes" id="UP000182229"/>
    </source>
</evidence>
<sequence length="104" mass="11112">MPSSLFFARLVPNRPDFPLSMTADEQATMRAHGEFLQGQFAAGTLVVAGPVLDPAGVFGMAVFEAESLDEVHRLLERDPARAVGRYEVASMGPSIVRPARPAGS</sequence>
<dbReference type="Proteomes" id="UP000182229">
    <property type="component" value="Unassembled WGS sequence"/>
</dbReference>
<dbReference type="STRING" id="83449.BON30_05725"/>
<evidence type="ECO:0000256" key="1">
    <source>
        <dbReference type="ARBA" id="ARBA00007689"/>
    </source>
</evidence>
<dbReference type="AlphaFoldDB" id="A0A1L9BKC4"/>
<dbReference type="OrthoDB" id="6928805at2"/>
<name>A0A1L9BKC4_9BACT</name>
<comment type="similarity">
    <text evidence="1">Belongs to the YciI family.</text>
</comment>
<reference evidence="4" key="1">
    <citation type="submission" date="2016-11" db="EMBL/GenBank/DDBJ databases">
        <authorList>
            <person name="Shukria A."/>
            <person name="Stevens D.C."/>
        </authorList>
    </citation>
    <scope>NUCLEOTIDE SEQUENCE [LARGE SCALE GENOMIC DNA]</scope>
    <source>
        <strain evidence="4">Cbfe23</strain>
    </source>
</reference>
<feature type="domain" description="YCII-related" evidence="2">
    <location>
        <begin position="6"/>
        <end position="88"/>
    </location>
</feature>